<evidence type="ECO:0000313" key="1">
    <source>
        <dbReference type="EMBL" id="KAJ4707352.1"/>
    </source>
</evidence>
<name>A0ACC1X8R5_MELAZ</name>
<comment type="caution">
    <text evidence="1">The sequence shown here is derived from an EMBL/GenBank/DDBJ whole genome shotgun (WGS) entry which is preliminary data.</text>
</comment>
<evidence type="ECO:0000313" key="2">
    <source>
        <dbReference type="Proteomes" id="UP001164539"/>
    </source>
</evidence>
<dbReference type="EMBL" id="CM051404">
    <property type="protein sequence ID" value="KAJ4707352.1"/>
    <property type="molecule type" value="Genomic_DNA"/>
</dbReference>
<accession>A0ACC1X8R5</accession>
<reference evidence="1 2" key="1">
    <citation type="journal article" date="2023" name="Science">
        <title>Complex scaffold remodeling in plant triterpene biosynthesis.</title>
        <authorList>
            <person name="De La Pena R."/>
            <person name="Hodgson H."/>
            <person name="Liu J.C."/>
            <person name="Stephenson M.J."/>
            <person name="Martin A.C."/>
            <person name="Owen C."/>
            <person name="Harkess A."/>
            <person name="Leebens-Mack J."/>
            <person name="Jimenez L.E."/>
            <person name="Osbourn A."/>
            <person name="Sattely E.S."/>
        </authorList>
    </citation>
    <scope>NUCLEOTIDE SEQUENCE [LARGE SCALE GENOMIC DNA]</scope>
    <source>
        <strain evidence="2">cv. JPN11</strain>
        <tissue evidence="1">Leaf</tissue>
    </source>
</reference>
<sequence length="468" mass="52845">MTHKRPFVDEDCFEFPFKHPKQWEYSNHLAPMMHTNPSADGHQKPQTSDVDGKQNINKCQDEGSFMLEPVAEVSNGTNKECEIDSSCISSLFWSNGTFTEADAKSEAVHLSLFPEYFPSENQLRALLQSDEIYSSLFDYPPLKPVSIGPEHQADVPEWNSSAPLDQADHNVGLKLSLDDGLADDRGEKKLMGTCIISKPDPEAPAKYCWVNRNDCECLDKGSIRCVRQHVMEAREKLRESLGQKLFEELGFCDMGEEVSVKWTEEEETKFHEVVSSNPASMGKNFWDHLSVVFPSRTKNDLFSYYFNVFILQKRAEQNRFDPLNIDSDDDEWQRSDLGAAEEDEDSGVESFTNLDVPAYYQEDHAENSEDESDGCNLVGDCKDGTNIVHTPASDGEEKGDVDDISEPHVRNHLCDSGGHNELQLLGNIQSSNQENYDFWDDSCMSYDYQQDKVNCCDALDTGKQSGQA</sequence>
<proteinExistence type="predicted"/>
<keyword evidence="2" id="KW-1185">Reference proteome</keyword>
<organism evidence="1 2">
    <name type="scientific">Melia azedarach</name>
    <name type="common">Chinaberry tree</name>
    <dbReference type="NCBI Taxonomy" id="155640"/>
    <lineage>
        <taxon>Eukaryota</taxon>
        <taxon>Viridiplantae</taxon>
        <taxon>Streptophyta</taxon>
        <taxon>Embryophyta</taxon>
        <taxon>Tracheophyta</taxon>
        <taxon>Spermatophyta</taxon>
        <taxon>Magnoliopsida</taxon>
        <taxon>eudicotyledons</taxon>
        <taxon>Gunneridae</taxon>
        <taxon>Pentapetalae</taxon>
        <taxon>rosids</taxon>
        <taxon>malvids</taxon>
        <taxon>Sapindales</taxon>
        <taxon>Meliaceae</taxon>
        <taxon>Melia</taxon>
    </lineage>
</organism>
<gene>
    <name evidence="1" type="ORF">OWV82_020884</name>
</gene>
<dbReference type="Proteomes" id="UP001164539">
    <property type="component" value="Chromosome 11"/>
</dbReference>
<protein>
    <submittedName>
        <fullName evidence="1">AT-rich interactive domain-containing protein</fullName>
    </submittedName>
</protein>